<accession>A0ABR9MLL4</accession>
<dbReference type="InterPro" id="IPR011009">
    <property type="entry name" value="Kinase-like_dom_sf"/>
</dbReference>
<dbReference type="SUPFAM" id="SSF56112">
    <property type="entry name" value="Protein kinase-like (PK-like)"/>
    <property type="match status" value="1"/>
</dbReference>
<dbReference type="EMBL" id="JADBEK010000001">
    <property type="protein sequence ID" value="MBE1593368.1"/>
    <property type="molecule type" value="Genomic_DNA"/>
</dbReference>
<dbReference type="GO" id="GO:0005524">
    <property type="term" value="F:ATP binding"/>
    <property type="evidence" value="ECO:0007669"/>
    <property type="project" value="UniProtKB-KW"/>
</dbReference>
<dbReference type="Proteomes" id="UP000633509">
    <property type="component" value="Unassembled WGS sequence"/>
</dbReference>
<comment type="caution">
    <text evidence="2">The sequence shown here is derived from an EMBL/GenBank/DDBJ whole genome shotgun (WGS) entry which is preliminary data.</text>
</comment>
<keyword evidence="2" id="KW-0547">Nucleotide-binding</keyword>
<protein>
    <submittedName>
        <fullName evidence="2">Energy-coupling factor transporter ATP-binding protein EcfA2</fullName>
    </submittedName>
</protein>
<feature type="domain" description="Aminoglycoside phosphotransferase" evidence="1">
    <location>
        <begin position="125"/>
        <end position="329"/>
    </location>
</feature>
<evidence type="ECO:0000313" key="2">
    <source>
        <dbReference type="EMBL" id="MBE1593368.1"/>
    </source>
</evidence>
<dbReference type="Gene3D" id="3.90.1200.10">
    <property type="match status" value="1"/>
</dbReference>
<name>A0ABR9MLL4_9ACTN</name>
<organism evidence="2 3">
    <name type="scientific">Nonomuraea angiospora</name>
    <dbReference type="NCBI Taxonomy" id="46172"/>
    <lineage>
        <taxon>Bacteria</taxon>
        <taxon>Bacillati</taxon>
        <taxon>Actinomycetota</taxon>
        <taxon>Actinomycetes</taxon>
        <taxon>Streptosporangiales</taxon>
        <taxon>Streptosporangiaceae</taxon>
        <taxon>Nonomuraea</taxon>
    </lineage>
</organism>
<dbReference type="RefSeq" id="WP_192792736.1">
    <property type="nucleotide sequence ID" value="NZ_JADBEK010000001.1"/>
</dbReference>
<reference evidence="2 3" key="1">
    <citation type="submission" date="2020-10" db="EMBL/GenBank/DDBJ databases">
        <title>Sequencing the genomes of 1000 actinobacteria strains.</title>
        <authorList>
            <person name="Klenk H.-P."/>
        </authorList>
    </citation>
    <scope>NUCLEOTIDE SEQUENCE [LARGE SCALE GENOMIC DNA]</scope>
    <source>
        <strain evidence="2 3">DSM 43173</strain>
    </source>
</reference>
<dbReference type="Pfam" id="PF01636">
    <property type="entry name" value="APH"/>
    <property type="match status" value="1"/>
</dbReference>
<dbReference type="InterPro" id="IPR002575">
    <property type="entry name" value="Aminoglycoside_PTrfase"/>
</dbReference>
<evidence type="ECO:0000313" key="3">
    <source>
        <dbReference type="Proteomes" id="UP000633509"/>
    </source>
</evidence>
<proteinExistence type="predicted"/>
<gene>
    <name evidence="2" type="ORF">H4W80_011626</name>
</gene>
<evidence type="ECO:0000259" key="1">
    <source>
        <dbReference type="Pfam" id="PF01636"/>
    </source>
</evidence>
<keyword evidence="2" id="KW-0067">ATP-binding</keyword>
<keyword evidence="3" id="KW-1185">Reference proteome</keyword>
<sequence length="395" mass="43428">MHLLGAVATWLASAQYRADRRASPPGTFPTGFRDRALRKARSALDARLAYQPAAWAGIDLQDAPERVRPPDELTVAAEQAEAPDRVLTSFEAASRSLLLLGAPGGGKTTQLLSLAAGLMRSAQVKGADDSVPVVLDLASFRGTHCTAVAYVLLPWAEGSHLRGPELSLEQAGRLGELAGHIHHRLNSLPPGSGLARMTAAPRSKVADQGAAIAEADRYLRLISSLEVRLPFDVTVAELLEQRKMLLQEYGERRPASDSPAGPAGWTHGDLQYRNLLWHDGEIAAVLDWDRIQVRTFAEELTRTAMVQFMSKEGLLDLERVGAFVAGYRRLILLRPEDAADALDRLWWRRMTSFWQLDFHYTRGNHGAAELIVPTERLLAWCAEHREEVAAAFTAI</sequence>